<evidence type="ECO:0000256" key="2">
    <source>
        <dbReference type="PROSITE-ProRule" id="PRU00335"/>
    </source>
</evidence>
<dbReference type="PANTHER" id="PTHR43479:SF11">
    <property type="entry name" value="ACREF_ENVCD OPERON REPRESSOR-RELATED"/>
    <property type="match status" value="1"/>
</dbReference>
<evidence type="ECO:0000256" key="1">
    <source>
        <dbReference type="ARBA" id="ARBA00023125"/>
    </source>
</evidence>
<reference evidence="4 5" key="1">
    <citation type="submission" date="2020-07" db="EMBL/GenBank/DDBJ databases">
        <authorList>
            <person name="Feng H."/>
        </authorList>
    </citation>
    <scope>NUCLEOTIDE SEQUENCE [LARGE SCALE GENOMIC DNA]</scope>
    <source>
        <strain evidence="5">s-11</strain>
    </source>
</reference>
<comment type="caution">
    <text evidence="4">The sequence shown here is derived from an EMBL/GenBank/DDBJ whole genome shotgun (WGS) entry which is preliminary data.</text>
</comment>
<feature type="domain" description="HTH tetR-type" evidence="3">
    <location>
        <begin position="11"/>
        <end position="71"/>
    </location>
</feature>
<dbReference type="OrthoDB" id="9814200at2"/>
<evidence type="ECO:0000259" key="3">
    <source>
        <dbReference type="PROSITE" id="PS50977"/>
    </source>
</evidence>
<dbReference type="InterPro" id="IPR001647">
    <property type="entry name" value="HTH_TetR"/>
</dbReference>
<feature type="DNA-binding region" description="H-T-H motif" evidence="2">
    <location>
        <begin position="34"/>
        <end position="53"/>
    </location>
</feature>
<name>A0A7W1XBI6_9BACL</name>
<dbReference type="PROSITE" id="PS50977">
    <property type="entry name" value="HTH_TETR_2"/>
    <property type="match status" value="1"/>
</dbReference>
<dbReference type="AlphaFoldDB" id="A0A7W1XBI6"/>
<organism evidence="4 5">
    <name type="scientific">Thermoactinomyces daqus</name>
    <dbReference type="NCBI Taxonomy" id="1329516"/>
    <lineage>
        <taxon>Bacteria</taxon>
        <taxon>Bacillati</taxon>
        <taxon>Bacillota</taxon>
        <taxon>Bacilli</taxon>
        <taxon>Bacillales</taxon>
        <taxon>Thermoactinomycetaceae</taxon>
        <taxon>Thermoactinomyces</taxon>
    </lineage>
</organism>
<protein>
    <submittedName>
        <fullName evidence="4">TetR/AcrR family transcriptional regulator</fullName>
    </submittedName>
</protein>
<proteinExistence type="predicted"/>
<keyword evidence="1 2" id="KW-0238">DNA-binding</keyword>
<dbReference type="Gene3D" id="1.10.10.60">
    <property type="entry name" value="Homeodomain-like"/>
    <property type="match status" value="1"/>
</dbReference>
<dbReference type="PROSITE" id="PS01081">
    <property type="entry name" value="HTH_TETR_1"/>
    <property type="match status" value="1"/>
</dbReference>
<evidence type="ECO:0000313" key="5">
    <source>
        <dbReference type="Proteomes" id="UP000530514"/>
    </source>
</evidence>
<evidence type="ECO:0000313" key="4">
    <source>
        <dbReference type="EMBL" id="MBA4543566.1"/>
    </source>
</evidence>
<dbReference type="InterPro" id="IPR023772">
    <property type="entry name" value="DNA-bd_HTH_TetR-type_CS"/>
</dbReference>
<dbReference type="Proteomes" id="UP000530514">
    <property type="component" value="Unassembled WGS sequence"/>
</dbReference>
<dbReference type="RefSeq" id="WP_160173872.1">
    <property type="nucleotide sequence ID" value="NZ_JACEIP010000018.1"/>
</dbReference>
<dbReference type="Gene3D" id="1.10.357.10">
    <property type="entry name" value="Tetracycline Repressor, domain 2"/>
    <property type="match status" value="1"/>
</dbReference>
<dbReference type="GO" id="GO:0003677">
    <property type="term" value="F:DNA binding"/>
    <property type="evidence" value="ECO:0007669"/>
    <property type="project" value="UniProtKB-UniRule"/>
</dbReference>
<dbReference type="PANTHER" id="PTHR43479">
    <property type="entry name" value="ACREF/ENVCD OPERON REPRESSOR-RELATED"/>
    <property type="match status" value="1"/>
</dbReference>
<keyword evidence="5" id="KW-1185">Reference proteome</keyword>
<dbReference type="InterPro" id="IPR050624">
    <property type="entry name" value="HTH-type_Tx_Regulator"/>
</dbReference>
<dbReference type="Pfam" id="PF00440">
    <property type="entry name" value="TetR_N"/>
    <property type="match status" value="1"/>
</dbReference>
<gene>
    <name evidence="4" type="ORF">H1164_11745</name>
</gene>
<dbReference type="PRINTS" id="PR00455">
    <property type="entry name" value="HTHTETR"/>
</dbReference>
<accession>A0A7W1XBI6</accession>
<dbReference type="SUPFAM" id="SSF46689">
    <property type="entry name" value="Homeodomain-like"/>
    <property type="match status" value="1"/>
</dbReference>
<sequence length="204" mass="23061">MNLLFLQEMPLEARDKILFAALELFTSQGYKNTTILEVVELARVSKTTFYQHFNSKEELLVHLFKQLAEEIIAEIADAVEREEKITYKAYAGIRRYLEICISQSRAAKLLLVESVGISRTVEKVRREAHQIFAGQIFQTVQGVVTESLSKEEIRIISQAMVGAINEVVVQNLFSSEKSVEIDALARLLNRIVVGSFVNLSLLKA</sequence>
<dbReference type="InterPro" id="IPR009057">
    <property type="entry name" value="Homeodomain-like_sf"/>
</dbReference>
<dbReference type="EMBL" id="JACEIP010000018">
    <property type="protein sequence ID" value="MBA4543566.1"/>
    <property type="molecule type" value="Genomic_DNA"/>
</dbReference>